<keyword evidence="3" id="KW-1185">Reference proteome</keyword>
<feature type="domain" description="Putative restriction endonuclease" evidence="1">
    <location>
        <begin position="19"/>
        <end position="180"/>
    </location>
</feature>
<dbReference type="InterPro" id="IPR011335">
    <property type="entry name" value="Restrct_endonuc-II-like"/>
</dbReference>
<dbReference type="Pfam" id="PF05685">
    <property type="entry name" value="Uma2"/>
    <property type="match status" value="1"/>
</dbReference>
<gene>
    <name evidence="2" type="ORF">THSYN_11560</name>
</gene>
<name>A0A2K8U7J8_9GAMM</name>
<dbReference type="PANTHER" id="PTHR35400">
    <property type="entry name" value="SLR1083 PROTEIN"/>
    <property type="match status" value="1"/>
</dbReference>
<evidence type="ECO:0000313" key="3">
    <source>
        <dbReference type="Proteomes" id="UP000232638"/>
    </source>
</evidence>
<reference evidence="2 3" key="1">
    <citation type="submission" date="2017-03" db="EMBL/GenBank/DDBJ databases">
        <title>Complete genome sequence of Candidatus 'Thiodictyon syntrophicum' sp. nov. strain Cad16T, a photolithoautotroph purple sulfur bacterium isolated from an alpine meromictic lake.</title>
        <authorList>
            <person name="Luedin S.M."/>
            <person name="Pothier J.F."/>
            <person name="Danza F."/>
            <person name="Storelli N."/>
            <person name="Wittwer M."/>
            <person name="Tonolla M."/>
        </authorList>
    </citation>
    <scope>NUCLEOTIDE SEQUENCE [LARGE SCALE GENOMIC DNA]</scope>
    <source>
        <strain evidence="2 3">Cad16T</strain>
    </source>
</reference>
<dbReference type="CDD" id="cd06260">
    <property type="entry name" value="DUF820-like"/>
    <property type="match status" value="1"/>
</dbReference>
<dbReference type="OrthoDB" id="196625at2"/>
<organism evidence="2 3">
    <name type="scientific">Candidatus Thiodictyon syntrophicum</name>
    <dbReference type="NCBI Taxonomy" id="1166950"/>
    <lineage>
        <taxon>Bacteria</taxon>
        <taxon>Pseudomonadati</taxon>
        <taxon>Pseudomonadota</taxon>
        <taxon>Gammaproteobacteria</taxon>
        <taxon>Chromatiales</taxon>
        <taxon>Chromatiaceae</taxon>
        <taxon>Thiodictyon</taxon>
    </lineage>
</organism>
<protein>
    <recommendedName>
        <fullName evidence="1">Putative restriction endonuclease domain-containing protein</fullName>
    </recommendedName>
</protein>
<evidence type="ECO:0000313" key="2">
    <source>
        <dbReference type="EMBL" id="AUB81525.1"/>
    </source>
</evidence>
<dbReference type="InterPro" id="IPR012296">
    <property type="entry name" value="Nuclease_put_TT1808"/>
</dbReference>
<dbReference type="KEGG" id="tsy:THSYN_11560"/>
<dbReference type="Proteomes" id="UP000232638">
    <property type="component" value="Chromosome"/>
</dbReference>
<dbReference type="RefSeq" id="WP_100919293.1">
    <property type="nucleotide sequence ID" value="NZ_CP020370.1"/>
</dbReference>
<dbReference type="EMBL" id="CP020370">
    <property type="protein sequence ID" value="AUB81525.1"/>
    <property type="molecule type" value="Genomic_DNA"/>
</dbReference>
<dbReference type="InterPro" id="IPR008538">
    <property type="entry name" value="Uma2"/>
</dbReference>
<dbReference type="PANTHER" id="PTHR35400:SF1">
    <property type="entry name" value="SLR1083 PROTEIN"/>
    <property type="match status" value="1"/>
</dbReference>
<sequence>MTSTAANLTPIRRHRYTVADYYRMAEVGILAPDARVELIDGEVIEMPPIGAPHASTVTEVQRTLERAVGDAAIVRVQNPIHLGRHDEPQPDLALVTPPASKYRLRHPRPGDVLLLIEVADTTLRFDRDVKLGRYARVGIPEVWLLDVKARTLQRFRGPGSTGYAASEQIADLTLPIPGLESLRIDISNLW</sequence>
<proteinExistence type="predicted"/>
<dbReference type="AlphaFoldDB" id="A0A2K8U7J8"/>
<dbReference type="SUPFAM" id="SSF52980">
    <property type="entry name" value="Restriction endonuclease-like"/>
    <property type="match status" value="1"/>
</dbReference>
<dbReference type="Gene3D" id="3.90.1570.10">
    <property type="entry name" value="tt1808, chain A"/>
    <property type="match status" value="1"/>
</dbReference>
<evidence type="ECO:0000259" key="1">
    <source>
        <dbReference type="Pfam" id="PF05685"/>
    </source>
</evidence>
<accession>A0A2K8U7J8</accession>